<feature type="transmembrane region" description="Helical" evidence="10">
    <location>
        <begin position="266"/>
        <end position="284"/>
    </location>
</feature>
<dbReference type="OMA" id="KETWRHA"/>
<dbReference type="HOGENOM" id="CLU_008142_2_0_1"/>
<dbReference type="AlphaFoldDB" id="W1PMX3"/>
<feature type="transmembrane region" description="Helical" evidence="10">
    <location>
        <begin position="21"/>
        <end position="42"/>
    </location>
</feature>
<evidence type="ECO:0000256" key="2">
    <source>
        <dbReference type="ARBA" id="ARBA00008440"/>
    </source>
</evidence>
<comment type="subcellular location">
    <subcellularLocation>
        <location evidence="1 10">Membrane</location>
        <topology evidence="1 10">Multi-pass membrane protein</topology>
    </subcellularLocation>
</comment>
<dbReference type="InterPro" id="IPR053951">
    <property type="entry name" value="K_trans_N"/>
</dbReference>
<feature type="transmembrane region" description="Helical" evidence="10">
    <location>
        <begin position="296"/>
        <end position="316"/>
    </location>
</feature>
<dbReference type="STRING" id="13333.W1PMX3"/>
<keyword evidence="3" id="KW-0813">Transport</keyword>
<dbReference type="NCBIfam" id="TIGR00794">
    <property type="entry name" value="kup"/>
    <property type="match status" value="1"/>
</dbReference>
<comment type="caution">
    <text evidence="10">Lacks conserved residue(s) required for the propagation of feature annotation.</text>
</comment>
<dbReference type="eggNOG" id="ENOG502QSNN">
    <property type="taxonomic scope" value="Eukaryota"/>
</dbReference>
<keyword evidence="14" id="KW-1185">Reference proteome</keyword>
<comment type="similarity">
    <text evidence="2 10">Belongs to the HAK/KUP transporter (TC 2.A.72.3) family.</text>
</comment>
<evidence type="ECO:0000256" key="9">
    <source>
        <dbReference type="ARBA" id="ARBA00023136"/>
    </source>
</evidence>
<organism evidence="13 14">
    <name type="scientific">Amborella trichopoda</name>
    <dbReference type="NCBI Taxonomy" id="13333"/>
    <lineage>
        <taxon>Eukaryota</taxon>
        <taxon>Viridiplantae</taxon>
        <taxon>Streptophyta</taxon>
        <taxon>Embryophyta</taxon>
        <taxon>Tracheophyta</taxon>
        <taxon>Spermatophyta</taxon>
        <taxon>Magnoliopsida</taxon>
        <taxon>Amborellales</taxon>
        <taxon>Amborellaceae</taxon>
        <taxon>Amborella</taxon>
    </lineage>
</organism>
<dbReference type="Proteomes" id="UP000017836">
    <property type="component" value="Unassembled WGS sequence"/>
</dbReference>
<evidence type="ECO:0000256" key="7">
    <source>
        <dbReference type="ARBA" id="ARBA00022989"/>
    </source>
</evidence>
<feature type="transmembrane region" description="Helical" evidence="10">
    <location>
        <begin position="444"/>
        <end position="464"/>
    </location>
</feature>
<evidence type="ECO:0000256" key="3">
    <source>
        <dbReference type="ARBA" id="ARBA00022448"/>
    </source>
</evidence>
<keyword evidence="7 10" id="KW-1133">Transmembrane helix</keyword>
<dbReference type="GO" id="GO:0015079">
    <property type="term" value="F:potassium ion transmembrane transporter activity"/>
    <property type="evidence" value="ECO:0000318"/>
    <property type="project" value="GO_Central"/>
</dbReference>
<feature type="domain" description="K+ potassium transporter integral membrane" evidence="11">
    <location>
        <begin position="24"/>
        <end position="513"/>
    </location>
</feature>
<dbReference type="Pfam" id="PF02705">
    <property type="entry name" value="K_trans"/>
    <property type="match status" value="1"/>
</dbReference>
<evidence type="ECO:0000256" key="1">
    <source>
        <dbReference type="ARBA" id="ARBA00004141"/>
    </source>
</evidence>
<dbReference type="InterPro" id="IPR003855">
    <property type="entry name" value="K+_transporter"/>
</dbReference>
<proteinExistence type="inferred from homology"/>
<comment type="function">
    <text evidence="10">Potassium transporter.</text>
</comment>
<feature type="transmembrane region" description="Helical" evidence="10">
    <location>
        <begin position="62"/>
        <end position="83"/>
    </location>
</feature>
<feature type="transmembrane region" description="Helical" evidence="10">
    <location>
        <begin position="388"/>
        <end position="408"/>
    </location>
</feature>
<keyword evidence="9 10" id="KW-0472">Membrane</keyword>
<feature type="transmembrane region" description="Helical" evidence="10">
    <location>
        <begin position="336"/>
        <end position="367"/>
    </location>
</feature>
<dbReference type="Pfam" id="PF22776">
    <property type="entry name" value="K_trans_C"/>
    <property type="match status" value="1"/>
</dbReference>
<feature type="transmembrane region" description="Helical" evidence="10">
    <location>
        <begin position="470"/>
        <end position="491"/>
    </location>
</feature>
<dbReference type="PANTHER" id="PTHR30540">
    <property type="entry name" value="OSMOTIC STRESS POTASSIUM TRANSPORTER"/>
    <property type="match status" value="1"/>
</dbReference>
<keyword evidence="8 10" id="KW-0406">Ion transport</keyword>
<feature type="transmembrane region" description="Helical" evidence="10">
    <location>
        <begin position="551"/>
        <end position="569"/>
    </location>
</feature>
<dbReference type="EMBL" id="KI392708">
    <property type="protein sequence ID" value="ERN11372.1"/>
    <property type="molecule type" value="Genomic_DNA"/>
</dbReference>
<gene>
    <name evidence="13" type="ORF">AMTR_s00176p00036070</name>
</gene>
<dbReference type="InterPro" id="IPR053952">
    <property type="entry name" value="K_trans_C"/>
</dbReference>
<name>W1PMX3_AMBTC</name>
<evidence type="ECO:0000259" key="12">
    <source>
        <dbReference type="Pfam" id="PF22776"/>
    </source>
</evidence>
<evidence type="ECO:0000256" key="6">
    <source>
        <dbReference type="ARBA" id="ARBA00022958"/>
    </source>
</evidence>
<evidence type="ECO:0000313" key="14">
    <source>
        <dbReference type="Proteomes" id="UP000017836"/>
    </source>
</evidence>
<evidence type="ECO:0000313" key="13">
    <source>
        <dbReference type="EMBL" id="ERN11372.1"/>
    </source>
</evidence>
<dbReference type="GO" id="GO:0006813">
    <property type="term" value="P:potassium ion transport"/>
    <property type="evidence" value="ECO:0000318"/>
    <property type="project" value="GO_Central"/>
</dbReference>
<dbReference type="Gramene" id="ERN11372">
    <property type="protein sequence ID" value="ERN11372"/>
    <property type="gene ID" value="AMTR_s00176p00036070"/>
</dbReference>
<evidence type="ECO:0000256" key="10">
    <source>
        <dbReference type="RuleBase" id="RU321113"/>
    </source>
</evidence>
<evidence type="ECO:0000256" key="4">
    <source>
        <dbReference type="ARBA" id="ARBA00022538"/>
    </source>
</evidence>
<evidence type="ECO:0000256" key="8">
    <source>
        <dbReference type="ARBA" id="ARBA00023065"/>
    </source>
</evidence>
<feature type="transmembrane region" description="Helical" evidence="10">
    <location>
        <begin position="187"/>
        <end position="207"/>
    </location>
</feature>
<dbReference type="OrthoDB" id="755086at2759"/>
<dbReference type="GO" id="GO:0016020">
    <property type="term" value="C:membrane"/>
    <property type="evidence" value="ECO:0000318"/>
    <property type="project" value="GO_Central"/>
</dbReference>
<feature type="transmembrane region" description="Helical" evidence="10">
    <location>
        <begin position="145"/>
        <end position="167"/>
    </location>
</feature>
<reference evidence="14" key="1">
    <citation type="journal article" date="2013" name="Science">
        <title>The Amborella genome and the evolution of flowering plants.</title>
        <authorList>
            <consortium name="Amborella Genome Project"/>
        </authorList>
    </citation>
    <scope>NUCLEOTIDE SEQUENCE [LARGE SCALE GENOMIC DNA]</scope>
</reference>
<feature type="domain" description="K+ potassium transporter C-terminal" evidence="12">
    <location>
        <begin position="526"/>
        <end position="776"/>
    </location>
</feature>
<feature type="transmembrane region" description="Helical" evidence="10">
    <location>
        <begin position="219"/>
        <end position="246"/>
    </location>
</feature>
<evidence type="ECO:0000256" key="5">
    <source>
        <dbReference type="ARBA" id="ARBA00022692"/>
    </source>
</evidence>
<accession>W1PMX3</accession>
<protein>
    <recommendedName>
        <fullName evidence="10">Potassium transporter</fullName>
    </recommendedName>
</protein>
<evidence type="ECO:0000259" key="11">
    <source>
        <dbReference type="Pfam" id="PF02705"/>
    </source>
</evidence>
<keyword evidence="4 10" id="KW-0633">Potassium transport</keyword>
<sequence>MENELNSLFERPKKETWQNTLSLSFQSLGVVYGHLSVAPLYVFGSMSLSPKEIISEEELYGLLSFIFWTLTLIPLLKYIFIVLQADDNGEGGTFALYSLLCRHAKVGLLPNYQISNHELLTDDMGSFSEMNMESKARKVFQSHTTFHYLLLSMALLGSCMVIEDGALNPALSVFSASSGLEQSVLNVPTGSVAVPLTCVILIGLFVLQPYGTHKIGSMFAPIVIIWLLFIGGLGLYNIFCWNHLVFHALCPKYMYNFMKTLDLKNWGSLSSILLCITGSEAMFADLGHFSQKSIKIGFGFMVYPSLVLCYLGQTAYLSRNLEKFGTHFISCVPRCIHGPFTVLAILASIVGSQAIITGTFSVVNQCLALGCFPRVKVIHTSKNIRGRVYIPEVNWILMALCLISLVAFRDIEDLGNAIGLVVITGMLITTCLMPLIITLLWKKGIFIAACFAISFGSIEALYFSACLSNFLKGAWIIVILSLILMFTMISWHYGSTKKYQYDLENKVSIKWLTSLGPSLGAVRVPGIGFIYTDLVTGIPAFFSHFIINIPAYHQVLVFVSFVSVPVPYIPPDKRHLIGRIYRKEYRVYRCIIRYGYRDNVKDSNDFEDQLIFKLGEFISTEDMGLELNSHVEGRVTVVGDQKQIKAGLIPIDEADLNLGDPSFVDRENGDTQLRDDQLQSAIVPVKRKKVRFVLPPESPEMPASVVEELQELLDARDSGTAYLLGHSRFVVRNGSNLLKKLLILVYIFLERNCRGPLVALDIPHVALLKVGTLYTI</sequence>
<feature type="transmembrane region" description="Helical" evidence="10">
    <location>
        <begin position="511"/>
        <end position="531"/>
    </location>
</feature>
<dbReference type="PANTHER" id="PTHR30540:SF97">
    <property type="entry name" value="POTASSIUM TRANSPORTER"/>
    <property type="match status" value="1"/>
</dbReference>
<keyword evidence="6 10" id="KW-0630">Potassium</keyword>
<keyword evidence="5 10" id="KW-0812">Transmembrane</keyword>
<feature type="transmembrane region" description="Helical" evidence="10">
    <location>
        <begin position="414"/>
        <end position="437"/>
    </location>
</feature>